<feature type="domain" description="RRM" evidence="7">
    <location>
        <begin position="633"/>
        <end position="705"/>
    </location>
</feature>
<dbReference type="SUPFAM" id="SSF53756">
    <property type="entry name" value="UDP-Glycosyltransferase/glycogen phosphorylase"/>
    <property type="match status" value="1"/>
</dbReference>
<keyword evidence="2" id="KW-0328">Glycosyltransferase</keyword>
<dbReference type="Pfam" id="PF00201">
    <property type="entry name" value="UDPGT"/>
    <property type="match status" value="1"/>
</dbReference>
<dbReference type="Pfam" id="PF00076">
    <property type="entry name" value="RRM_1"/>
    <property type="match status" value="1"/>
</dbReference>
<dbReference type="EMBL" id="JABDTM020028276">
    <property type="protein sequence ID" value="KAH0809210.1"/>
    <property type="molecule type" value="Genomic_DNA"/>
</dbReference>
<reference evidence="8" key="2">
    <citation type="submission" date="2021-08" db="EMBL/GenBank/DDBJ databases">
        <authorList>
            <person name="Eriksson T."/>
        </authorList>
    </citation>
    <scope>NUCLEOTIDE SEQUENCE</scope>
    <source>
        <strain evidence="8">Stoneville</strain>
        <tissue evidence="8">Whole head</tissue>
    </source>
</reference>
<gene>
    <name evidence="8" type="ORF">GEV33_013581</name>
</gene>
<dbReference type="GO" id="GO:0009967">
    <property type="term" value="P:positive regulation of signal transduction"/>
    <property type="evidence" value="ECO:0007669"/>
    <property type="project" value="UniProtKB-ARBA"/>
</dbReference>
<dbReference type="InterPro" id="IPR012677">
    <property type="entry name" value="Nucleotide-bd_a/b_plait_sf"/>
</dbReference>
<dbReference type="SMART" id="SM00360">
    <property type="entry name" value="RRM"/>
    <property type="match status" value="1"/>
</dbReference>
<dbReference type="FunFam" id="3.40.50.2000:FF:000050">
    <property type="entry name" value="UDP-glucuronosyltransferase"/>
    <property type="match status" value="1"/>
</dbReference>
<dbReference type="FunFam" id="3.30.70.330:FF:000383">
    <property type="entry name" value="Sex lethal, isoform D"/>
    <property type="match status" value="1"/>
</dbReference>
<dbReference type="PROSITE" id="PS50102">
    <property type="entry name" value="RRM"/>
    <property type="match status" value="1"/>
</dbReference>
<dbReference type="InterPro" id="IPR035979">
    <property type="entry name" value="RBD_domain_sf"/>
</dbReference>
<sequence length="1288" mass="145548">MYRVFTRERKKFLLPAINEIWFVMTEKFQSNCNLEGYGKLTGGVRLIESLLMQENNLDRTLCSTAVIYDDLQIRAAVSPDRKTTCCGNVRRSGRVSAIEHQDAAARSVLITELAMAAGISCGGVCWNRFQTCQHRTRRGCTGPVRDRRTWPSTVMYPDLRLIPQALPLYSMSLVKCCAFVKYSSHQEAQAAINSLHGSQTMPHSVGISQTGAGCGAVRCCLRPPPLKWYCVQCGQLPMALCNREQYRVTLKSNAHVSPQSCDAVVVKLNEAITTPSVNQEKNTCIAIPERCLFSTTNRIQFRTVPTNHSTNAYSRKEFSKIYFGDTPDVEAVVLVCVEFEGRKGRGGSDAKTKAHRRVPLRRSLLKDYSSLVDRINLPDADIRPRSGCFRVGGASSSLVVKFADTEKERQLRRMQQMAGNMSLLNPFVFNQFGAYGAYAQHSLDFQQQAALMAAATAQGTYINPMAALATQIPHATLNGMANSVVPPTSGAGSGQPVNGAIPSLPSPTMPTFNMAAQTPNGQPGGTEAVYTNGIPQTYPARKFILSNRGRLSISMDNLPNLRYCRNIRTELTEMQMRYICPFQRKDCLMERRRFNMQRIQECNHIQESAIPQPMSAVAPAQREGCSISGPEGCNLFIYHLPQEFGDAELMQMFLPFGNVISSKVFIDRATNQSKCFGFVSFDNPASAQAAIQAMNGFQIGMKRLKPRHVSCDAMLVTARARSRTYGGTRHRSYLLKLLLRRPILFFVSIRHDDDRREQEEDDAGPTLVYSIMRSAVDDMQEKVTPNPLNDSTLTNLTEIDVGFTYDIVKAHENILFNTNILQIWDVIFRFMDLIAESELNSTEFRQLIGNQSKQFDLVLIECFHPVMYGLAARFKAPIIGMAPVRVATPDYERVGNPTHPVLYPDLILGIDTNNLSLLQKIQSSLFNLLSRYYYRNVMIPRSQVIAEKYFGKNIPYLGDLEKSVDLLLINTNPLIHLPRPDVPAIAQLDAVHIRTERPLPQDLQTILDDATEGAIYFSLGSNIKSTIIGDELKNVILEALSELPYKILWKWESDHLTGIPDNVIVRKWFPQQDVIAHPNIKAFMNQGGYQSIVEAIYREVPLIGIPFMNDNSWNVKRTVDLGIGVCVNPATLTKDLLKESINEVVKNEKFKNKIKEVRQLSFDKQMPAVETAVWWTEYIIRHKGGRHLRSPSVDTSWFHYLLSDVLLMIILMALNKDGKVKLAEEMQKRKYDEQIELNKLHLVEKNRFRNLERCMHYQRRERETADRLLQAREREAFSEKRVERTEAS</sequence>
<evidence type="ECO:0000313" key="9">
    <source>
        <dbReference type="Proteomes" id="UP000719412"/>
    </source>
</evidence>
<evidence type="ECO:0000256" key="3">
    <source>
        <dbReference type="ARBA" id="ARBA00022679"/>
    </source>
</evidence>
<dbReference type="InterPro" id="IPR002213">
    <property type="entry name" value="UDP_glucos_trans"/>
</dbReference>
<dbReference type="PANTHER" id="PTHR48043:SF159">
    <property type="entry name" value="EG:EG0003.4 PROTEIN-RELATED"/>
    <property type="match status" value="1"/>
</dbReference>
<dbReference type="InterPro" id="IPR000504">
    <property type="entry name" value="RRM_dom"/>
</dbReference>
<dbReference type="Proteomes" id="UP000719412">
    <property type="component" value="Unassembled WGS sequence"/>
</dbReference>
<evidence type="ECO:0000256" key="6">
    <source>
        <dbReference type="PROSITE-ProRule" id="PRU00176"/>
    </source>
</evidence>
<dbReference type="SUPFAM" id="SSF54928">
    <property type="entry name" value="RNA-binding domain, RBD"/>
    <property type="match status" value="2"/>
</dbReference>
<comment type="caution">
    <text evidence="8">The sequence shown here is derived from an EMBL/GenBank/DDBJ whole genome shotgun (WGS) entry which is preliminary data.</text>
</comment>
<dbReference type="GO" id="GO:0008194">
    <property type="term" value="F:UDP-glycosyltransferase activity"/>
    <property type="evidence" value="ECO:0007669"/>
    <property type="project" value="InterPro"/>
</dbReference>
<evidence type="ECO:0000313" key="8">
    <source>
        <dbReference type="EMBL" id="KAH0809210.1"/>
    </source>
</evidence>
<dbReference type="Gene3D" id="3.40.50.2000">
    <property type="entry name" value="Glycogen Phosphorylase B"/>
    <property type="match status" value="1"/>
</dbReference>
<evidence type="ECO:0000256" key="5">
    <source>
        <dbReference type="ARBA" id="ARBA00022884"/>
    </source>
</evidence>
<dbReference type="CDD" id="cd03784">
    <property type="entry name" value="GT1_Gtf-like"/>
    <property type="match status" value="1"/>
</dbReference>
<dbReference type="GO" id="GO:0005737">
    <property type="term" value="C:cytoplasm"/>
    <property type="evidence" value="ECO:0007669"/>
    <property type="project" value="UniProtKB-ARBA"/>
</dbReference>
<dbReference type="GO" id="GO:0003729">
    <property type="term" value="F:mRNA binding"/>
    <property type="evidence" value="ECO:0007669"/>
    <property type="project" value="UniProtKB-ARBA"/>
</dbReference>
<keyword evidence="5 6" id="KW-0694">RNA-binding</keyword>
<dbReference type="Gene3D" id="3.30.70.330">
    <property type="match status" value="1"/>
</dbReference>
<dbReference type="InterPro" id="IPR050271">
    <property type="entry name" value="UDP-glycosyltransferase"/>
</dbReference>
<organism evidence="8 9">
    <name type="scientific">Tenebrio molitor</name>
    <name type="common">Yellow mealworm beetle</name>
    <dbReference type="NCBI Taxonomy" id="7067"/>
    <lineage>
        <taxon>Eukaryota</taxon>
        <taxon>Metazoa</taxon>
        <taxon>Ecdysozoa</taxon>
        <taxon>Arthropoda</taxon>
        <taxon>Hexapoda</taxon>
        <taxon>Insecta</taxon>
        <taxon>Pterygota</taxon>
        <taxon>Neoptera</taxon>
        <taxon>Endopterygota</taxon>
        <taxon>Coleoptera</taxon>
        <taxon>Polyphaga</taxon>
        <taxon>Cucujiformia</taxon>
        <taxon>Tenebrionidae</taxon>
        <taxon>Tenebrio</taxon>
    </lineage>
</organism>
<name>A0A8J6L6E5_TENMO</name>
<accession>A0A8J6L6E5</accession>
<evidence type="ECO:0000259" key="7">
    <source>
        <dbReference type="PROSITE" id="PS50102"/>
    </source>
</evidence>
<proteinExistence type="inferred from homology"/>
<comment type="similarity">
    <text evidence="1">Belongs to the UDP-glycosyltransferase family.</text>
</comment>
<evidence type="ECO:0000256" key="1">
    <source>
        <dbReference type="ARBA" id="ARBA00009995"/>
    </source>
</evidence>
<dbReference type="CDD" id="cd12639">
    <property type="entry name" value="RRM3_CELF3_4_5_6"/>
    <property type="match status" value="1"/>
</dbReference>
<evidence type="ECO:0000256" key="4">
    <source>
        <dbReference type="ARBA" id="ARBA00022737"/>
    </source>
</evidence>
<keyword evidence="4" id="KW-0677">Repeat</keyword>
<dbReference type="GO" id="GO:0010629">
    <property type="term" value="P:negative regulation of gene expression"/>
    <property type="evidence" value="ECO:0007669"/>
    <property type="project" value="UniProtKB-ARBA"/>
</dbReference>
<keyword evidence="9" id="KW-1185">Reference proteome</keyword>
<reference evidence="8" key="1">
    <citation type="journal article" date="2020" name="J Insects Food Feed">
        <title>The yellow mealworm (Tenebrio molitor) genome: a resource for the emerging insects as food and feed industry.</title>
        <authorList>
            <person name="Eriksson T."/>
            <person name="Andere A."/>
            <person name="Kelstrup H."/>
            <person name="Emery V."/>
            <person name="Picard C."/>
        </authorList>
    </citation>
    <scope>NUCLEOTIDE SEQUENCE</scope>
    <source>
        <strain evidence="8">Stoneville</strain>
        <tissue evidence="8">Whole head</tissue>
    </source>
</reference>
<dbReference type="PANTHER" id="PTHR48043">
    <property type="entry name" value="EG:EG0003.4 PROTEIN-RELATED"/>
    <property type="match status" value="1"/>
</dbReference>
<protein>
    <recommendedName>
        <fullName evidence="7">RRM domain-containing protein</fullName>
    </recommendedName>
</protein>
<keyword evidence="3" id="KW-0808">Transferase</keyword>
<evidence type="ECO:0000256" key="2">
    <source>
        <dbReference type="ARBA" id="ARBA00022676"/>
    </source>
</evidence>